<dbReference type="Gene3D" id="3.90.180.10">
    <property type="entry name" value="Medium-chain alcohol dehydrogenases, catalytic domain"/>
    <property type="match status" value="1"/>
</dbReference>
<evidence type="ECO:0000256" key="1">
    <source>
        <dbReference type="ARBA" id="ARBA00022857"/>
    </source>
</evidence>
<dbReference type="Gene3D" id="3.40.50.720">
    <property type="entry name" value="NAD(P)-binding Rossmann-like Domain"/>
    <property type="match status" value="1"/>
</dbReference>
<dbReference type="PANTHER" id="PTHR44154">
    <property type="entry name" value="QUINONE OXIDOREDUCTASE"/>
    <property type="match status" value="1"/>
</dbReference>
<accession>A0ABP8PSS5</accession>
<dbReference type="CDD" id="cd05289">
    <property type="entry name" value="MDR_like_2"/>
    <property type="match status" value="1"/>
</dbReference>
<evidence type="ECO:0000313" key="4">
    <source>
        <dbReference type="Proteomes" id="UP001500731"/>
    </source>
</evidence>
<dbReference type="PANTHER" id="PTHR44154:SF1">
    <property type="entry name" value="QUINONE OXIDOREDUCTASE"/>
    <property type="match status" value="1"/>
</dbReference>
<dbReference type="InterPro" id="IPR013154">
    <property type="entry name" value="ADH-like_N"/>
</dbReference>
<dbReference type="SUPFAM" id="SSF50129">
    <property type="entry name" value="GroES-like"/>
    <property type="match status" value="1"/>
</dbReference>
<reference evidence="4" key="1">
    <citation type="journal article" date="2019" name="Int. J. Syst. Evol. Microbiol.">
        <title>The Global Catalogue of Microorganisms (GCM) 10K type strain sequencing project: providing services to taxonomists for standard genome sequencing and annotation.</title>
        <authorList>
            <consortium name="The Broad Institute Genomics Platform"/>
            <consortium name="The Broad Institute Genome Sequencing Center for Infectious Disease"/>
            <person name="Wu L."/>
            <person name="Ma J."/>
        </authorList>
    </citation>
    <scope>NUCLEOTIDE SEQUENCE [LARGE SCALE GENOMIC DNA]</scope>
    <source>
        <strain evidence="4">JCM 17839</strain>
    </source>
</reference>
<protein>
    <submittedName>
        <fullName evidence="3">NADP-dependent oxidoreductase</fullName>
    </submittedName>
</protein>
<proteinExistence type="predicted"/>
<sequence length="315" mass="32072">MTQAIVQTEIGGPEVLTLVEVPDPVPAAGEVIVRIEAAGVNPIDVKQRSGARPLPPITEPRHFGFDGAGVVTAIGSGVEDIAVGDRVAIRDTRGTYATALAVAAAHVAALPDAVSAAEGAALPIPAGTAYQSLRSLGVGEGDLLLVHAGSGAVGQAAIQFAIAWGAQVIATGSPASHDRLRALGAIPVAYGEGLEDRIRAAADGREITVALDGAGTDEAIEASLALVADHDRIATIVRGWEAERFGIRAFSGGSPIPLTAQEIAWRAEALPATIALIAEGRFSVEFGPELPLAEAAEAHGLIEAHAARGKIILRP</sequence>
<keyword evidence="1" id="KW-0521">NADP</keyword>
<comment type="caution">
    <text evidence="3">The sequence shown here is derived from an EMBL/GenBank/DDBJ whole genome shotgun (WGS) entry which is preliminary data.</text>
</comment>
<dbReference type="SUPFAM" id="SSF51735">
    <property type="entry name" value="NAD(P)-binding Rossmann-fold domains"/>
    <property type="match status" value="1"/>
</dbReference>
<dbReference type="Pfam" id="PF13602">
    <property type="entry name" value="ADH_zinc_N_2"/>
    <property type="match status" value="1"/>
</dbReference>
<dbReference type="Proteomes" id="UP001500731">
    <property type="component" value="Unassembled WGS sequence"/>
</dbReference>
<name>A0ABP8PSS5_9MICO</name>
<dbReference type="SMART" id="SM00829">
    <property type="entry name" value="PKS_ER"/>
    <property type="match status" value="1"/>
</dbReference>
<keyword evidence="4" id="KW-1185">Reference proteome</keyword>
<dbReference type="InterPro" id="IPR036291">
    <property type="entry name" value="NAD(P)-bd_dom_sf"/>
</dbReference>
<dbReference type="InterPro" id="IPR011032">
    <property type="entry name" value="GroES-like_sf"/>
</dbReference>
<organism evidence="3 4">
    <name type="scientific">Microbacterium panaciterrae</name>
    <dbReference type="NCBI Taxonomy" id="985759"/>
    <lineage>
        <taxon>Bacteria</taxon>
        <taxon>Bacillati</taxon>
        <taxon>Actinomycetota</taxon>
        <taxon>Actinomycetes</taxon>
        <taxon>Micrococcales</taxon>
        <taxon>Microbacteriaceae</taxon>
        <taxon>Microbacterium</taxon>
    </lineage>
</organism>
<dbReference type="InterPro" id="IPR051603">
    <property type="entry name" value="Zinc-ADH_QOR/CCCR"/>
</dbReference>
<dbReference type="RefSeq" id="WP_345188732.1">
    <property type="nucleotide sequence ID" value="NZ_BAABGP010000024.1"/>
</dbReference>
<dbReference type="Pfam" id="PF08240">
    <property type="entry name" value="ADH_N"/>
    <property type="match status" value="1"/>
</dbReference>
<dbReference type="InterPro" id="IPR020843">
    <property type="entry name" value="ER"/>
</dbReference>
<evidence type="ECO:0000313" key="3">
    <source>
        <dbReference type="EMBL" id="GAA4491282.1"/>
    </source>
</evidence>
<dbReference type="EMBL" id="BAABGP010000024">
    <property type="protein sequence ID" value="GAA4491282.1"/>
    <property type="molecule type" value="Genomic_DNA"/>
</dbReference>
<feature type="domain" description="Enoyl reductase (ER)" evidence="2">
    <location>
        <begin position="11"/>
        <end position="313"/>
    </location>
</feature>
<gene>
    <name evidence="3" type="ORF">GCM10023171_34950</name>
</gene>
<evidence type="ECO:0000259" key="2">
    <source>
        <dbReference type="SMART" id="SM00829"/>
    </source>
</evidence>